<dbReference type="Pfam" id="PF00535">
    <property type="entry name" value="Glycos_transf_2"/>
    <property type="match status" value="1"/>
</dbReference>
<dbReference type="SUPFAM" id="SSF53448">
    <property type="entry name" value="Nucleotide-diphospho-sugar transferases"/>
    <property type="match status" value="1"/>
</dbReference>
<dbReference type="GO" id="GO:0016740">
    <property type="term" value="F:transferase activity"/>
    <property type="evidence" value="ECO:0007669"/>
    <property type="project" value="UniProtKB-KW"/>
</dbReference>
<accession>A0A2M6WQU2</accession>
<dbReference type="PANTHER" id="PTHR48090">
    <property type="entry name" value="UNDECAPRENYL-PHOSPHATE 4-DEOXY-4-FORMAMIDO-L-ARABINOSE TRANSFERASE-RELATED"/>
    <property type="match status" value="1"/>
</dbReference>
<gene>
    <name evidence="2" type="ORF">COT96_01880</name>
</gene>
<dbReference type="CDD" id="cd04179">
    <property type="entry name" value="DPM_DPG-synthase_like"/>
    <property type="match status" value="1"/>
</dbReference>
<dbReference type="PANTHER" id="PTHR48090:SF7">
    <property type="entry name" value="RFBJ PROTEIN"/>
    <property type="match status" value="1"/>
</dbReference>
<dbReference type="InterPro" id="IPR050256">
    <property type="entry name" value="Glycosyltransferase_2"/>
</dbReference>
<dbReference type="InterPro" id="IPR029044">
    <property type="entry name" value="Nucleotide-diphossugar_trans"/>
</dbReference>
<dbReference type="Proteomes" id="UP000228964">
    <property type="component" value="Unassembled WGS sequence"/>
</dbReference>
<feature type="domain" description="Glycosyltransferase 2-like" evidence="1">
    <location>
        <begin position="19"/>
        <end position="160"/>
    </location>
</feature>
<keyword evidence="2" id="KW-0808">Transferase</keyword>
<evidence type="ECO:0000313" key="2">
    <source>
        <dbReference type="EMBL" id="PIT95169.1"/>
    </source>
</evidence>
<dbReference type="AlphaFoldDB" id="A0A2M6WQU2"/>
<dbReference type="EMBL" id="PFAO01000045">
    <property type="protein sequence ID" value="PIT95169.1"/>
    <property type="molecule type" value="Genomic_DNA"/>
</dbReference>
<protein>
    <submittedName>
        <fullName evidence="2">Glycosyltransferase family 2 protein</fullName>
    </submittedName>
</protein>
<proteinExistence type="predicted"/>
<sequence length="235" mass="26142">MSQQNQKISGTNGTKIFCVIPTYNEAKTINQVIASVKPLVDQVIVVDDGSTDNSYNLAERNNVIVLRHLINRGQGAALKTGTKYAINAGAEIIIHFDADGQFLAQDIKAILQPIINNQAEIVFGSRFLDKTNRSTIPGIKKYLIIPLAKLVNKLFLGVDLTDPQSGFRAMTGVAAKQINWQQDRMAHCSEILQQAKLKKLKIKEVPINIIYNNFGQRFSDGLKILFDLFLAKFIN</sequence>
<evidence type="ECO:0000313" key="3">
    <source>
        <dbReference type="Proteomes" id="UP000228964"/>
    </source>
</evidence>
<dbReference type="Gene3D" id="3.90.550.10">
    <property type="entry name" value="Spore Coat Polysaccharide Biosynthesis Protein SpsA, Chain A"/>
    <property type="match status" value="1"/>
</dbReference>
<reference evidence="3" key="1">
    <citation type="submission" date="2017-09" db="EMBL/GenBank/DDBJ databases">
        <title>Depth-based differentiation of microbial function through sediment-hosted aquifers and enrichment of novel symbionts in the deep terrestrial subsurface.</title>
        <authorList>
            <person name="Probst A.J."/>
            <person name="Ladd B."/>
            <person name="Jarett J.K."/>
            <person name="Geller-Mcgrath D.E."/>
            <person name="Sieber C.M.K."/>
            <person name="Emerson J.B."/>
            <person name="Anantharaman K."/>
            <person name="Thomas B.C."/>
            <person name="Malmstrom R."/>
            <person name="Stieglmeier M."/>
            <person name="Klingl A."/>
            <person name="Woyke T."/>
            <person name="Ryan C.M."/>
            <person name="Banfield J.F."/>
        </authorList>
    </citation>
    <scope>NUCLEOTIDE SEQUENCE [LARGE SCALE GENOMIC DNA]</scope>
</reference>
<comment type="caution">
    <text evidence="2">The sequence shown here is derived from an EMBL/GenBank/DDBJ whole genome shotgun (WGS) entry which is preliminary data.</text>
</comment>
<evidence type="ECO:0000259" key="1">
    <source>
        <dbReference type="Pfam" id="PF00535"/>
    </source>
</evidence>
<name>A0A2M6WQU2_9BACT</name>
<organism evidence="2 3">
    <name type="scientific">Candidatus Falkowbacteria bacterium CG10_big_fil_rev_8_21_14_0_10_38_22</name>
    <dbReference type="NCBI Taxonomy" id="1974564"/>
    <lineage>
        <taxon>Bacteria</taxon>
        <taxon>Candidatus Falkowiibacteriota</taxon>
    </lineage>
</organism>
<dbReference type="InterPro" id="IPR001173">
    <property type="entry name" value="Glyco_trans_2-like"/>
</dbReference>